<sequence length="85" mass="9653">MLGVYMKYSSACEKTHAVFSKDVFFSMRELFLFAVASAAMVCIFLHANHYPLEWWSFEGLILLSGLLPNPELETSVLSLCCRDLL</sequence>
<dbReference type="Proteomes" id="UP001324115">
    <property type="component" value="Unassembled WGS sequence"/>
</dbReference>
<dbReference type="PANTHER" id="PTHR11206">
    <property type="entry name" value="MULTIDRUG RESISTANCE PROTEIN"/>
    <property type="match status" value="1"/>
</dbReference>
<feature type="transmembrane region" description="Helical" evidence="1">
    <location>
        <begin position="30"/>
        <end position="47"/>
    </location>
</feature>
<name>A0AAN7EFJ7_QUERU</name>
<evidence type="ECO:0000313" key="2">
    <source>
        <dbReference type="EMBL" id="KAK4570742.1"/>
    </source>
</evidence>
<keyword evidence="1" id="KW-0472">Membrane</keyword>
<keyword evidence="3" id="KW-1185">Reference proteome</keyword>
<reference evidence="2 3" key="1">
    <citation type="journal article" date="2023" name="G3 (Bethesda)">
        <title>A haplotype-resolved chromosome-scale genome for Quercus rubra L. provides insights into the genetics of adaptive traits for red oak species.</title>
        <authorList>
            <person name="Kapoor B."/>
            <person name="Jenkins J."/>
            <person name="Schmutz J."/>
            <person name="Zhebentyayeva T."/>
            <person name="Kuelheim C."/>
            <person name="Coggeshall M."/>
            <person name="Heim C."/>
            <person name="Lasky J.R."/>
            <person name="Leites L."/>
            <person name="Islam-Faridi N."/>
            <person name="Romero-Severson J."/>
            <person name="DeLeo V.L."/>
            <person name="Lucas S.M."/>
            <person name="Lazic D."/>
            <person name="Gailing O."/>
            <person name="Carlson J."/>
            <person name="Staton M."/>
        </authorList>
    </citation>
    <scope>NUCLEOTIDE SEQUENCE [LARGE SCALE GENOMIC DNA]</scope>
    <source>
        <strain evidence="2">Pseudo-F2</strain>
    </source>
</reference>
<dbReference type="EMBL" id="JAXUIC010000009">
    <property type="protein sequence ID" value="KAK4570742.1"/>
    <property type="molecule type" value="Genomic_DNA"/>
</dbReference>
<comment type="caution">
    <text evidence="2">The sequence shown here is derived from an EMBL/GenBank/DDBJ whole genome shotgun (WGS) entry which is preliminary data.</text>
</comment>
<evidence type="ECO:0000313" key="3">
    <source>
        <dbReference type="Proteomes" id="UP001324115"/>
    </source>
</evidence>
<keyword evidence="1" id="KW-1133">Transmembrane helix</keyword>
<gene>
    <name evidence="2" type="ORF">RGQ29_029549</name>
</gene>
<proteinExistence type="predicted"/>
<keyword evidence="1" id="KW-0812">Transmembrane</keyword>
<organism evidence="2 3">
    <name type="scientific">Quercus rubra</name>
    <name type="common">Northern red oak</name>
    <name type="synonym">Quercus borealis</name>
    <dbReference type="NCBI Taxonomy" id="3512"/>
    <lineage>
        <taxon>Eukaryota</taxon>
        <taxon>Viridiplantae</taxon>
        <taxon>Streptophyta</taxon>
        <taxon>Embryophyta</taxon>
        <taxon>Tracheophyta</taxon>
        <taxon>Spermatophyta</taxon>
        <taxon>Magnoliopsida</taxon>
        <taxon>eudicotyledons</taxon>
        <taxon>Gunneridae</taxon>
        <taxon>Pentapetalae</taxon>
        <taxon>rosids</taxon>
        <taxon>fabids</taxon>
        <taxon>Fagales</taxon>
        <taxon>Fagaceae</taxon>
        <taxon>Quercus</taxon>
    </lineage>
</organism>
<evidence type="ECO:0000256" key="1">
    <source>
        <dbReference type="SAM" id="Phobius"/>
    </source>
</evidence>
<dbReference type="AlphaFoldDB" id="A0AAN7EFJ7"/>
<protein>
    <submittedName>
        <fullName evidence="2">Uncharacterized protein</fullName>
    </submittedName>
</protein>
<accession>A0AAN7EFJ7</accession>